<comment type="caution">
    <text evidence="2">The sequence shown here is derived from an EMBL/GenBank/DDBJ whole genome shotgun (WGS) entry which is preliminary data.</text>
</comment>
<feature type="region of interest" description="Disordered" evidence="1">
    <location>
        <begin position="161"/>
        <end position="181"/>
    </location>
</feature>
<proteinExistence type="predicted"/>
<dbReference type="EMBL" id="SSTD01014912">
    <property type="protein sequence ID" value="TYK03645.1"/>
    <property type="molecule type" value="Genomic_DNA"/>
</dbReference>
<protein>
    <submittedName>
        <fullName evidence="2">Charged multivesicular body protein 7 isoform X1</fullName>
    </submittedName>
</protein>
<dbReference type="Proteomes" id="UP000321947">
    <property type="component" value="Unassembled WGS sequence"/>
</dbReference>
<reference evidence="2 3" key="1">
    <citation type="submission" date="2019-08" db="EMBL/GenBank/DDBJ databases">
        <title>Draft genome sequences of two oriental melons (Cucumis melo L. var makuwa).</title>
        <authorList>
            <person name="Kwon S.-Y."/>
        </authorList>
    </citation>
    <scope>NUCLEOTIDE SEQUENCE [LARGE SCALE GENOMIC DNA]</scope>
    <source>
        <strain evidence="3">cv. Chang Bougi</strain>
        <tissue evidence="2">Leaf</tissue>
    </source>
</reference>
<name>A0A5D3BX22_CUCMM</name>
<sequence>MGQRSPFFVRETRLQSRHFGVNSGNKMENKSKSSRVREFIREKVPDWDDEVVAKAQFKAFSGQKSDCRHRHLSSPSSFYLWLPQAATLRAVPLFVSHFLCIAMFGFKASGLCLLQPMFVYEVPTVVLTSPRTQPMPSRSPIRMELIAPSILLRSTLPHQGVLSSPLKKPPSSSSHVPSVDA</sequence>
<accession>A0A5D3BX22</accession>
<evidence type="ECO:0000256" key="1">
    <source>
        <dbReference type="SAM" id="MobiDB-lite"/>
    </source>
</evidence>
<evidence type="ECO:0000313" key="2">
    <source>
        <dbReference type="EMBL" id="TYK03645.1"/>
    </source>
</evidence>
<gene>
    <name evidence="2" type="ORF">E5676_scaffold1369G00750</name>
</gene>
<organism evidence="2 3">
    <name type="scientific">Cucumis melo var. makuwa</name>
    <name type="common">Oriental melon</name>
    <dbReference type="NCBI Taxonomy" id="1194695"/>
    <lineage>
        <taxon>Eukaryota</taxon>
        <taxon>Viridiplantae</taxon>
        <taxon>Streptophyta</taxon>
        <taxon>Embryophyta</taxon>
        <taxon>Tracheophyta</taxon>
        <taxon>Spermatophyta</taxon>
        <taxon>Magnoliopsida</taxon>
        <taxon>eudicotyledons</taxon>
        <taxon>Gunneridae</taxon>
        <taxon>Pentapetalae</taxon>
        <taxon>rosids</taxon>
        <taxon>fabids</taxon>
        <taxon>Cucurbitales</taxon>
        <taxon>Cucurbitaceae</taxon>
        <taxon>Benincaseae</taxon>
        <taxon>Cucumis</taxon>
    </lineage>
</organism>
<dbReference type="AlphaFoldDB" id="A0A5D3BX22"/>
<evidence type="ECO:0000313" key="3">
    <source>
        <dbReference type="Proteomes" id="UP000321947"/>
    </source>
</evidence>